<dbReference type="Proteomes" id="UP001634394">
    <property type="component" value="Unassembled WGS sequence"/>
</dbReference>
<feature type="compositionally biased region" description="Basic and acidic residues" evidence="1">
    <location>
        <begin position="544"/>
        <end position="554"/>
    </location>
</feature>
<proteinExistence type="predicted"/>
<gene>
    <name evidence="2" type="ORF">ACJMK2_012647</name>
</gene>
<feature type="compositionally biased region" description="Polar residues" evidence="1">
    <location>
        <begin position="353"/>
        <end position="372"/>
    </location>
</feature>
<sequence>MNLSLKTKPWAPFSIVEGNVMPQTEYVSMHNRRRKKKLTIDRVPIMLIPKARIREDGEMLINRSFGVVADDGTQGLYLSAISHILPASHKPTKSALKAVRYSSSLGRSEVDSGFGSMKRSVTFGDLSHSRSSIRTSDDLEIWSEASQSEDDEANIKSKAFAEEDGDDFSSYRLTRLADLADGPEHLDSFGGREPALITGEVTSRLKSKNFRRRKRHSHGSVQCEFCGAIVPESDMLRRKVTNSVVNVDCFHDWAMTKLGKRSDLQYLPRHNYVYRGRAPHFCNFVYQVQLHERSLDRPDTARTGNSDYGSERELLEEFVAGRRIGQWRKDSNASSSNSTLTVDCAAPRFENYNKGSVNSGTEGRPVSPSSTEDSVDDASLLRDNHFINPHSIEVKVTPVSEQKHKPPFSNSGVDFNEFDQDFNDADGISTASGTKSYKDSLSISTLTIPADSSTSGTGIDRLKAHSVPPVHIPSQSEIDEADQLSPRQPPPTPETLPISIDEKSPPAKKKACITKKTKKSVERTRKKMEDEEAENLTPEPGEVEAPHYQDEDLSPKEEPKINIVLPELPSPVIKEKTIKHKEKPTKIFISADDFFKPDPSQPNEKEILNERLRERRAEFDFSSLETANIMEDLKRAPPSRSFQGRLALSQQSCRFELPMDMQLLETMKPEEYIRKHCKITSRRKTLYKQIFLKHKDKIGVILLKDIEKSLKDVLVNTISSEQVAEICDVLQLNNDTKIDQTLFSGIAAFAERVLYPKFVTEETADMQEYQREKIECADFSALDWKFHGIKVNDAMHRLLKMLA</sequence>
<feature type="compositionally biased region" description="Basic and acidic residues" evidence="1">
    <location>
        <begin position="519"/>
        <end position="529"/>
    </location>
</feature>
<dbReference type="AlphaFoldDB" id="A0ABD3VAI6"/>
<dbReference type="PANTHER" id="PTHR36696:SF1">
    <property type="entry name" value="EF-HAND DOMAIN-CONTAINING PROTEIN"/>
    <property type="match status" value="1"/>
</dbReference>
<dbReference type="PANTHER" id="PTHR36696">
    <property type="entry name" value="AGAP012002-PA"/>
    <property type="match status" value="1"/>
</dbReference>
<reference evidence="2 3" key="1">
    <citation type="submission" date="2024-11" db="EMBL/GenBank/DDBJ databases">
        <title>Chromosome-level genome assembly of the freshwater bivalve Anodonta woodiana.</title>
        <authorList>
            <person name="Chen X."/>
        </authorList>
    </citation>
    <scope>NUCLEOTIDE SEQUENCE [LARGE SCALE GENOMIC DNA]</scope>
    <source>
        <strain evidence="2">MN2024</strain>
        <tissue evidence="2">Gills</tissue>
    </source>
</reference>
<evidence type="ECO:0000313" key="2">
    <source>
        <dbReference type="EMBL" id="KAL3858031.1"/>
    </source>
</evidence>
<feature type="region of interest" description="Disordered" evidence="1">
    <location>
        <begin position="466"/>
        <end position="554"/>
    </location>
</feature>
<evidence type="ECO:0000256" key="1">
    <source>
        <dbReference type="SAM" id="MobiDB-lite"/>
    </source>
</evidence>
<dbReference type="EMBL" id="JBJQND010000013">
    <property type="protein sequence ID" value="KAL3858031.1"/>
    <property type="molecule type" value="Genomic_DNA"/>
</dbReference>
<keyword evidence="3" id="KW-1185">Reference proteome</keyword>
<feature type="compositionally biased region" description="Basic residues" evidence="1">
    <location>
        <begin position="506"/>
        <end position="518"/>
    </location>
</feature>
<name>A0ABD3VAI6_SINWO</name>
<comment type="caution">
    <text evidence="2">The sequence shown here is derived from an EMBL/GenBank/DDBJ whole genome shotgun (WGS) entry which is preliminary data.</text>
</comment>
<organism evidence="2 3">
    <name type="scientific">Sinanodonta woodiana</name>
    <name type="common">Chinese pond mussel</name>
    <name type="synonym">Anodonta woodiana</name>
    <dbReference type="NCBI Taxonomy" id="1069815"/>
    <lineage>
        <taxon>Eukaryota</taxon>
        <taxon>Metazoa</taxon>
        <taxon>Spiralia</taxon>
        <taxon>Lophotrochozoa</taxon>
        <taxon>Mollusca</taxon>
        <taxon>Bivalvia</taxon>
        <taxon>Autobranchia</taxon>
        <taxon>Heteroconchia</taxon>
        <taxon>Palaeoheterodonta</taxon>
        <taxon>Unionida</taxon>
        <taxon>Unionoidea</taxon>
        <taxon>Unionidae</taxon>
        <taxon>Unioninae</taxon>
        <taxon>Sinanodonta</taxon>
    </lineage>
</organism>
<protein>
    <submittedName>
        <fullName evidence="2">Uncharacterized protein</fullName>
    </submittedName>
</protein>
<feature type="region of interest" description="Disordered" evidence="1">
    <location>
        <begin position="351"/>
        <end position="376"/>
    </location>
</feature>
<accession>A0ABD3VAI6</accession>
<evidence type="ECO:0000313" key="3">
    <source>
        <dbReference type="Proteomes" id="UP001634394"/>
    </source>
</evidence>